<reference evidence="1 2" key="1">
    <citation type="submission" date="2014-07" db="EMBL/GenBank/DDBJ databases">
        <title>Methanogenic archaea and the global carbon cycle.</title>
        <authorList>
            <person name="Henriksen J.R."/>
            <person name="Luke J."/>
            <person name="Reinhart S."/>
            <person name="Benedict M.N."/>
            <person name="Youngblut N.D."/>
            <person name="Metcalf M.E."/>
            <person name="Whitaker R.J."/>
            <person name="Metcalf W.W."/>
        </authorList>
    </citation>
    <scope>NUCLEOTIDE SEQUENCE [LARGE SCALE GENOMIC DNA]</scope>
    <source>
        <strain evidence="1 2">Z-7289</strain>
    </source>
</reference>
<dbReference type="Pfam" id="PF18306">
    <property type="entry name" value="LDcluster4"/>
    <property type="match status" value="1"/>
</dbReference>
<dbReference type="AlphaFoldDB" id="A0A0E3S8K6"/>
<evidence type="ECO:0000313" key="1">
    <source>
        <dbReference type="EMBL" id="AKB75448.1"/>
    </source>
</evidence>
<dbReference type="EMBL" id="CP009515">
    <property type="protein sequence ID" value="AKB75448.1"/>
    <property type="molecule type" value="Genomic_DNA"/>
</dbReference>
<dbReference type="PANTHER" id="PTHR43393:SF3">
    <property type="entry name" value="LYSINE DECARBOXYLASE-LIKE PROTEIN"/>
    <property type="match status" value="1"/>
</dbReference>
<sequence length="170" mass="17702">MKPSVRKQIGVIGAGICSSETRALAEAVGKEIAKKGAVLLCGGLGGVMEAAARGAKLEGGITLGILPGACREEANPWIDIAILSGMGHARNALIPQSSDALIAVSGEYGTLSEIALGLKMGKPVVLLESRWKIEGTESAKSPLEAVELAFRLIEDGTKRKLRRGIETNEV</sequence>
<proteinExistence type="predicted"/>
<dbReference type="Proteomes" id="UP000033072">
    <property type="component" value="Chromosome"/>
</dbReference>
<name>A0A0E3S8K6_9EURY</name>
<gene>
    <name evidence="1" type="ORF">MSLAZ_2187</name>
</gene>
<accession>A0A0E3S8K6</accession>
<dbReference type="RefSeq" id="WP_048126963.1">
    <property type="nucleotide sequence ID" value="NZ_CP009515.1"/>
</dbReference>
<dbReference type="Gene3D" id="3.40.50.450">
    <property type="match status" value="1"/>
</dbReference>
<dbReference type="InterPro" id="IPR041164">
    <property type="entry name" value="LDcluster4"/>
</dbReference>
<protein>
    <recommendedName>
        <fullName evidence="3">TIGR00725 family protein</fullName>
    </recommendedName>
</protein>
<organism evidence="1 2">
    <name type="scientific">Methanosarcina lacustris Z-7289</name>
    <dbReference type="NCBI Taxonomy" id="1434111"/>
    <lineage>
        <taxon>Archaea</taxon>
        <taxon>Methanobacteriati</taxon>
        <taxon>Methanobacteriota</taxon>
        <taxon>Stenosarchaea group</taxon>
        <taxon>Methanomicrobia</taxon>
        <taxon>Methanosarcinales</taxon>
        <taxon>Methanosarcinaceae</taxon>
        <taxon>Methanosarcina</taxon>
    </lineage>
</organism>
<dbReference type="PANTHER" id="PTHR43393">
    <property type="entry name" value="CYTOKININ RIBOSIDE 5'-MONOPHOSPHATE PHOSPHORIBOHYDROLASE"/>
    <property type="match status" value="1"/>
</dbReference>
<evidence type="ECO:0008006" key="3">
    <source>
        <dbReference type="Google" id="ProtNLM"/>
    </source>
</evidence>
<dbReference type="OrthoDB" id="9570at2157"/>
<evidence type="ECO:0000313" key="2">
    <source>
        <dbReference type="Proteomes" id="UP000033072"/>
    </source>
</evidence>
<dbReference type="SUPFAM" id="SSF102405">
    <property type="entry name" value="MCP/YpsA-like"/>
    <property type="match status" value="1"/>
</dbReference>
<dbReference type="InterPro" id="IPR052341">
    <property type="entry name" value="LOG_family_nucleotidases"/>
</dbReference>
<dbReference type="HOGENOM" id="CLU_107614_1_1_2"/>
<dbReference type="NCBIfam" id="TIGR00725">
    <property type="entry name" value="TIGR00725 family protein"/>
    <property type="match status" value="1"/>
</dbReference>
<dbReference type="GeneID" id="24806995"/>
<keyword evidence="2" id="KW-1185">Reference proteome</keyword>
<dbReference type="PATRIC" id="fig|1434111.4.peg.2907"/>
<dbReference type="STRING" id="1434111.MSLAZ_2187"/>
<dbReference type="GO" id="GO:0005829">
    <property type="term" value="C:cytosol"/>
    <property type="evidence" value="ECO:0007669"/>
    <property type="project" value="TreeGrafter"/>
</dbReference>
<dbReference type="InterPro" id="IPR005268">
    <property type="entry name" value="CHP00725"/>
</dbReference>
<dbReference type="KEGG" id="mls:MSLAZ_2187"/>